<comment type="caution">
    <text evidence="1">The sequence shown here is derived from an EMBL/GenBank/DDBJ whole genome shotgun (WGS) entry which is preliminary data.</text>
</comment>
<accession>A0A645GEC1</accession>
<proteinExistence type="predicted"/>
<gene>
    <name evidence="1" type="ORF">SDC9_171760</name>
</gene>
<protein>
    <submittedName>
        <fullName evidence="1">Uncharacterized protein</fullName>
    </submittedName>
</protein>
<organism evidence="1">
    <name type="scientific">bioreactor metagenome</name>
    <dbReference type="NCBI Taxonomy" id="1076179"/>
    <lineage>
        <taxon>unclassified sequences</taxon>
        <taxon>metagenomes</taxon>
        <taxon>ecological metagenomes</taxon>
    </lineage>
</organism>
<dbReference type="AlphaFoldDB" id="A0A645GEC1"/>
<name>A0A645GEC1_9ZZZZ</name>
<dbReference type="EMBL" id="VSSQ01073189">
    <property type="protein sequence ID" value="MPN24362.1"/>
    <property type="molecule type" value="Genomic_DNA"/>
</dbReference>
<reference evidence="1" key="1">
    <citation type="submission" date="2019-08" db="EMBL/GenBank/DDBJ databases">
        <authorList>
            <person name="Kucharzyk K."/>
            <person name="Murdoch R.W."/>
            <person name="Higgins S."/>
            <person name="Loffler F."/>
        </authorList>
    </citation>
    <scope>NUCLEOTIDE SEQUENCE</scope>
</reference>
<sequence>MIVLPEDIRLVLTMDDQRVVAFNLLDISGKLQCDIHISSVIIPRADCHFITNTKLVQYRSPFKLLVIPRNGDLCRVRYFKNVFIDLKIRNIVQKNLSERYFR</sequence>
<evidence type="ECO:0000313" key="1">
    <source>
        <dbReference type="EMBL" id="MPN24362.1"/>
    </source>
</evidence>